<reference evidence="3" key="1">
    <citation type="journal article" date="2020" name="Stud. Mycol.">
        <title>101 Dothideomycetes genomes: a test case for predicting lifestyles and emergence of pathogens.</title>
        <authorList>
            <person name="Haridas S."/>
            <person name="Albert R."/>
            <person name="Binder M."/>
            <person name="Bloem J."/>
            <person name="Labutti K."/>
            <person name="Salamov A."/>
            <person name="Andreopoulos B."/>
            <person name="Baker S."/>
            <person name="Barry K."/>
            <person name="Bills G."/>
            <person name="Bluhm B."/>
            <person name="Cannon C."/>
            <person name="Castanera R."/>
            <person name="Culley D."/>
            <person name="Daum C."/>
            <person name="Ezra D."/>
            <person name="Gonzalez J."/>
            <person name="Henrissat B."/>
            <person name="Kuo A."/>
            <person name="Liang C."/>
            <person name="Lipzen A."/>
            <person name="Lutzoni F."/>
            <person name="Magnuson J."/>
            <person name="Mondo S."/>
            <person name="Nolan M."/>
            <person name="Ohm R."/>
            <person name="Pangilinan J."/>
            <person name="Park H.-J."/>
            <person name="Ramirez L."/>
            <person name="Alfaro M."/>
            <person name="Sun H."/>
            <person name="Tritt A."/>
            <person name="Yoshinaga Y."/>
            <person name="Zwiers L.-H."/>
            <person name="Turgeon B."/>
            <person name="Goodwin S."/>
            <person name="Spatafora J."/>
            <person name="Crous P."/>
            <person name="Grigoriev I."/>
        </authorList>
    </citation>
    <scope>NUCLEOTIDE SEQUENCE</scope>
    <source>
        <strain evidence="3">CBS 207.26</strain>
    </source>
</reference>
<dbReference type="Proteomes" id="UP000800200">
    <property type="component" value="Unassembled WGS sequence"/>
</dbReference>
<dbReference type="OrthoDB" id="4937852at2759"/>
<keyword evidence="4" id="KW-1185">Reference proteome</keyword>
<dbReference type="InterPro" id="IPR001870">
    <property type="entry name" value="B30.2/SPRY"/>
</dbReference>
<dbReference type="PROSITE" id="PS50188">
    <property type="entry name" value="B302_SPRY"/>
    <property type="match status" value="1"/>
</dbReference>
<organism evidence="3 4">
    <name type="scientific">Zopfia rhizophila CBS 207.26</name>
    <dbReference type="NCBI Taxonomy" id="1314779"/>
    <lineage>
        <taxon>Eukaryota</taxon>
        <taxon>Fungi</taxon>
        <taxon>Dikarya</taxon>
        <taxon>Ascomycota</taxon>
        <taxon>Pezizomycotina</taxon>
        <taxon>Dothideomycetes</taxon>
        <taxon>Dothideomycetes incertae sedis</taxon>
        <taxon>Zopfiaceae</taxon>
        <taxon>Zopfia</taxon>
    </lineage>
</organism>
<dbReference type="InterPro" id="IPR050618">
    <property type="entry name" value="Ubq-SigPath_Reg"/>
</dbReference>
<feature type="region of interest" description="Disordered" evidence="1">
    <location>
        <begin position="149"/>
        <end position="190"/>
    </location>
</feature>
<evidence type="ECO:0000256" key="1">
    <source>
        <dbReference type="SAM" id="MobiDB-lite"/>
    </source>
</evidence>
<dbReference type="SMART" id="SM00449">
    <property type="entry name" value="SPRY"/>
    <property type="match status" value="1"/>
</dbReference>
<evidence type="ECO:0000313" key="3">
    <source>
        <dbReference type="EMBL" id="KAF2177789.1"/>
    </source>
</evidence>
<evidence type="ECO:0000259" key="2">
    <source>
        <dbReference type="PROSITE" id="PS50188"/>
    </source>
</evidence>
<dbReference type="Pfam" id="PF00622">
    <property type="entry name" value="SPRY"/>
    <property type="match status" value="1"/>
</dbReference>
<dbReference type="AlphaFoldDB" id="A0A6A6DHQ9"/>
<dbReference type="InterPro" id="IPR003877">
    <property type="entry name" value="SPRY_dom"/>
</dbReference>
<dbReference type="PANTHER" id="PTHR12864">
    <property type="entry name" value="RAN BINDING PROTEIN 9-RELATED"/>
    <property type="match status" value="1"/>
</dbReference>
<accession>A0A6A6DHQ9</accession>
<dbReference type="SUPFAM" id="SSF49899">
    <property type="entry name" value="Concanavalin A-like lectins/glucanases"/>
    <property type="match status" value="1"/>
</dbReference>
<protein>
    <recommendedName>
        <fullName evidence="2">B30.2/SPRY domain-containing protein</fullName>
    </recommendedName>
</protein>
<dbReference type="InterPro" id="IPR013320">
    <property type="entry name" value="ConA-like_dom_sf"/>
</dbReference>
<feature type="domain" description="B30.2/SPRY" evidence="2">
    <location>
        <begin position="1"/>
        <end position="135"/>
    </location>
</feature>
<dbReference type="Gene3D" id="2.60.120.920">
    <property type="match status" value="1"/>
</dbReference>
<dbReference type="EMBL" id="ML994683">
    <property type="protein sequence ID" value="KAF2177789.1"/>
    <property type="molecule type" value="Genomic_DNA"/>
</dbReference>
<dbReference type="InterPro" id="IPR043136">
    <property type="entry name" value="B30.2/SPRY_sf"/>
</dbReference>
<gene>
    <name evidence="3" type="ORF">K469DRAFT_351513</name>
</gene>
<sequence>MGEDMYVRWVLLCSRYVLISRRAVAIGICTQSVNPNALPGWRGCGSYGYHSDDGRIFHMTGTGERTGHTYGQGDIVGCLVHMETRANRTIKFTHNGEEIGPSIRLEVDMRGQLYPCVGLIASADTVGTVVRANFRAEWPLDGEVRNRRTATPVPRLEAFDEREDTIEEQNVNDNDERANSDRGPFPGFNP</sequence>
<proteinExistence type="predicted"/>
<evidence type="ECO:0000313" key="4">
    <source>
        <dbReference type="Proteomes" id="UP000800200"/>
    </source>
</evidence>
<name>A0A6A6DHQ9_9PEZI</name>